<name>A0A2G5H7L1_CERBT</name>
<evidence type="ECO:0000313" key="1">
    <source>
        <dbReference type="EMBL" id="PIA88520.1"/>
    </source>
</evidence>
<protein>
    <submittedName>
        <fullName evidence="1">Uncharacterized protein</fullName>
    </submittedName>
</protein>
<gene>
    <name evidence="1" type="ORF">CB0940_06857</name>
</gene>
<reference evidence="1 2" key="1">
    <citation type="submission" date="2015-10" db="EMBL/GenBank/DDBJ databases">
        <title>The cercosporin biosynthetic gene cluster was horizontally transferred to several fungal lineages and shown to be expanded in Cercospora beticola based on microsynteny with recipient genomes.</title>
        <authorList>
            <person name="De Jonge R."/>
            <person name="Ebert M.K."/>
            <person name="Suttle J.C."/>
            <person name="Jurick Ii W.M."/>
            <person name="Secor G.A."/>
            <person name="Thomma B.P."/>
            <person name="Van De Peer Y."/>
            <person name="Bolton M.D."/>
        </authorList>
    </citation>
    <scope>NUCLEOTIDE SEQUENCE [LARGE SCALE GENOMIC DNA]</scope>
    <source>
        <strain evidence="1 2">09-40</strain>
    </source>
</reference>
<accession>A0A2G5H7L1</accession>
<dbReference type="AlphaFoldDB" id="A0A2G5H7L1"/>
<comment type="caution">
    <text evidence="1">The sequence shown here is derived from an EMBL/GenBank/DDBJ whole genome shotgun (WGS) entry which is preliminary data.</text>
</comment>
<dbReference type="OrthoDB" id="3937708at2759"/>
<dbReference type="Proteomes" id="UP000230605">
    <property type="component" value="Chromosome 5"/>
</dbReference>
<dbReference type="EMBL" id="LKMD01000108">
    <property type="protein sequence ID" value="PIA88520.1"/>
    <property type="molecule type" value="Genomic_DNA"/>
</dbReference>
<evidence type="ECO:0000313" key="2">
    <source>
        <dbReference type="Proteomes" id="UP000230605"/>
    </source>
</evidence>
<organism evidence="1 2">
    <name type="scientific">Cercospora beticola</name>
    <name type="common">Sugarbeet leaf spot fungus</name>
    <dbReference type="NCBI Taxonomy" id="122368"/>
    <lineage>
        <taxon>Eukaryota</taxon>
        <taxon>Fungi</taxon>
        <taxon>Dikarya</taxon>
        <taxon>Ascomycota</taxon>
        <taxon>Pezizomycotina</taxon>
        <taxon>Dothideomycetes</taxon>
        <taxon>Dothideomycetidae</taxon>
        <taxon>Mycosphaerellales</taxon>
        <taxon>Mycosphaerellaceae</taxon>
        <taxon>Cercospora</taxon>
    </lineage>
</organism>
<proteinExistence type="predicted"/>
<sequence>MLYAFCSLHTSPPNLPSIMLALLLAAAAGTFINQISAQQFQDVRSERALSAGLLRRQSTDDDFEYDEDSVCYSYGIDFQHNGTYFIDSRSTDPFTTASQFKQCEPDTSAYVLLVDNDHGVQYECTGVPTTPDLTNQMSSCPITKNEMTSGSWSVIVIGNNGDGSPFGWQRDFTLTVGVPVTITTTSTVTYTQTTTPSTTITTTSTIQTTTTVPNKSTVTLPASTRTITVTPGAVITTSTRWLTRTINTWTKTESKITKTVVPTCTIPPRPSQHDPKCRIIPTIIPIPQGLEIAPAKAKRSEDITISNTLRKRIESNKSFKARLALQNQKRSPDAPTITSQANEVINATTTVTAPVSTISDVKLETITATITDPPCTVRSGTQTITTTLPPKTKTVYKIGYTTVTKTRTMAVTWTYTTTVSPTSSVSACTRNGGHFELK</sequence>